<dbReference type="PANTHER" id="PTHR37299">
    <property type="entry name" value="TRANSCRIPTIONAL REGULATOR-RELATED"/>
    <property type="match status" value="1"/>
</dbReference>
<dbReference type="PANTHER" id="PTHR37299:SF1">
    <property type="entry name" value="STAGE 0 SPORULATION PROTEIN A HOMOLOG"/>
    <property type="match status" value="1"/>
</dbReference>
<accession>A0A327WWX1</accession>
<dbReference type="GO" id="GO:0000156">
    <property type="term" value="F:phosphorelay response regulator activity"/>
    <property type="evidence" value="ECO:0007669"/>
    <property type="project" value="InterPro"/>
</dbReference>
<gene>
    <name evidence="2" type="ORF">LX87_02546</name>
</gene>
<comment type="caution">
    <text evidence="2">The sequence shown here is derived from an EMBL/GenBank/DDBJ whole genome shotgun (WGS) entry which is preliminary data.</text>
</comment>
<proteinExistence type="predicted"/>
<dbReference type="OrthoDB" id="1116942at2"/>
<reference evidence="2 3" key="1">
    <citation type="submission" date="2018-06" db="EMBL/GenBank/DDBJ databases">
        <title>Genomic Encyclopedia of Archaeal and Bacterial Type Strains, Phase II (KMG-II): from individual species to whole genera.</title>
        <authorList>
            <person name="Goeker M."/>
        </authorList>
    </citation>
    <scope>NUCLEOTIDE SEQUENCE [LARGE SCALE GENOMIC DNA]</scope>
    <source>
        <strain evidence="2 3">DSM 21851</strain>
    </source>
</reference>
<organism evidence="2 3">
    <name type="scientific">Larkinella arboricola</name>
    <dbReference type="NCBI Taxonomy" id="643671"/>
    <lineage>
        <taxon>Bacteria</taxon>
        <taxon>Pseudomonadati</taxon>
        <taxon>Bacteroidota</taxon>
        <taxon>Cytophagia</taxon>
        <taxon>Cytophagales</taxon>
        <taxon>Spirosomataceae</taxon>
        <taxon>Larkinella</taxon>
    </lineage>
</organism>
<dbReference type="Proteomes" id="UP000248790">
    <property type="component" value="Unassembled WGS sequence"/>
</dbReference>
<dbReference type="Pfam" id="PF04397">
    <property type="entry name" value="LytTR"/>
    <property type="match status" value="1"/>
</dbReference>
<dbReference type="AlphaFoldDB" id="A0A327WWX1"/>
<dbReference type="GO" id="GO:0003677">
    <property type="term" value="F:DNA binding"/>
    <property type="evidence" value="ECO:0007669"/>
    <property type="project" value="InterPro"/>
</dbReference>
<evidence type="ECO:0000313" key="3">
    <source>
        <dbReference type="Proteomes" id="UP000248790"/>
    </source>
</evidence>
<dbReference type="Gene3D" id="2.40.50.1020">
    <property type="entry name" value="LytTr DNA-binding domain"/>
    <property type="match status" value="1"/>
</dbReference>
<sequence>MKLQIHTTPRTSYSEYQLQAVTRHLNLPDIVLPFWGQRKRVPAYRITWLEGKGNYTIVHFSDGSQLIVSLTLKKLESRLSSEIFVRPHKKSIINLLYLQEIRPGKGMQLCLTSGHEIEVSRRKTTQFMQLVVAFQQEFLPLTAYYAMA</sequence>
<evidence type="ECO:0000313" key="2">
    <source>
        <dbReference type="EMBL" id="RAJ97643.1"/>
    </source>
</evidence>
<dbReference type="EMBL" id="QLMC01000003">
    <property type="protein sequence ID" value="RAJ97643.1"/>
    <property type="molecule type" value="Genomic_DNA"/>
</dbReference>
<feature type="domain" description="HTH LytTR-type" evidence="1">
    <location>
        <begin position="36"/>
        <end position="133"/>
    </location>
</feature>
<dbReference type="PROSITE" id="PS50930">
    <property type="entry name" value="HTH_LYTTR"/>
    <property type="match status" value="1"/>
</dbReference>
<dbReference type="InterPro" id="IPR007492">
    <property type="entry name" value="LytTR_DNA-bd_dom"/>
</dbReference>
<dbReference type="SMART" id="SM00850">
    <property type="entry name" value="LytTR"/>
    <property type="match status" value="1"/>
</dbReference>
<protein>
    <submittedName>
        <fullName evidence="2">Two-component system LytT family response regulator</fullName>
    </submittedName>
</protein>
<name>A0A327WWX1_LARAB</name>
<dbReference type="InterPro" id="IPR046947">
    <property type="entry name" value="LytR-like"/>
</dbReference>
<keyword evidence="3" id="KW-1185">Reference proteome</keyword>
<dbReference type="RefSeq" id="WP_111628616.1">
    <property type="nucleotide sequence ID" value="NZ_QLMC01000003.1"/>
</dbReference>
<evidence type="ECO:0000259" key="1">
    <source>
        <dbReference type="PROSITE" id="PS50930"/>
    </source>
</evidence>